<protein>
    <submittedName>
        <fullName evidence="2">Uncharacterized protein</fullName>
    </submittedName>
</protein>
<geneLocation type="mitochondrion" evidence="2"/>
<reference evidence="2 3" key="1">
    <citation type="submission" date="2018-03" db="EMBL/GenBank/DDBJ databases">
        <authorList>
            <person name="Fogelqvist J."/>
        </authorList>
    </citation>
    <scope>NUCLEOTIDE SEQUENCE [LARGE SCALE GENOMIC DNA]</scope>
</reference>
<keyword evidence="2" id="KW-0496">Mitochondrion</keyword>
<dbReference type="EMBL" id="OVEO01000008">
    <property type="protein sequence ID" value="SPQ97639.1"/>
    <property type="molecule type" value="Genomic_DNA"/>
</dbReference>
<dbReference type="SUPFAM" id="SSF82185">
    <property type="entry name" value="Histone H3 K4-specific methyltransferase SET7/9 N-terminal domain"/>
    <property type="match status" value="1"/>
</dbReference>
<dbReference type="Proteomes" id="UP000290189">
    <property type="component" value="Unassembled WGS sequence"/>
</dbReference>
<accession>A0A3P3YBX7</accession>
<evidence type="ECO:0000313" key="2">
    <source>
        <dbReference type="EMBL" id="SPQ97639.1"/>
    </source>
</evidence>
<feature type="region of interest" description="Disordered" evidence="1">
    <location>
        <begin position="1"/>
        <end position="22"/>
    </location>
</feature>
<dbReference type="AlphaFoldDB" id="A0A3P3YBX7"/>
<proteinExistence type="predicted"/>
<evidence type="ECO:0000313" key="3">
    <source>
        <dbReference type="Proteomes" id="UP000290189"/>
    </source>
</evidence>
<evidence type="ECO:0000256" key="1">
    <source>
        <dbReference type="SAM" id="MobiDB-lite"/>
    </source>
</evidence>
<gene>
    <name evidence="2" type="ORF">PLBR_LOCUS4854</name>
</gene>
<organism evidence="2 3">
    <name type="scientific">Plasmodiophora brassicae</name>
    <name type="common">Clubroot disease agent</name>
    <dbReference type="NCBI Taxonomy" id="37360"/>
    <lineage>
        <taxon>Eukaryota</taxon>
        <taxon>Sar</taxon>
        <taxon>Rhizaria</taxon>
        <taxon>Endomyxa</taxon>
        <taxon>Phytomyxea</taxon>
        <taxon>Plasmodiophorida</taxon>
        <taxon>Plasmodiophoridae</taxon>
        <taxon>Plasmodiophora</taxon>
    </lineage>
</organism>
<sequence length="436" mass="47462">MMLPACLTAGAPKRRSHAAPNATGRRYIRSASPLQAGVTSPRHATVQNGNGAWRAIHCRKMAGCVWILQGIVAVGLWASAATGERHALIILLGNDADGSADDAVAVRGAAHDAAVLANMFLNRRDDFSTRTVIAHRQYAQLLRGRCGGVVEMTGVTTFASLGRGWSQGCYVVVFVMGHVALHRDRRIAVGESLLSPDDFLEVLTSRPFGRMLLFLDTSIGYNGILAPRNRPAFTPARSPTVAGNVVLMYSKTCPVAKKSLGSRLTGVALQDTIMKWNRLSGPPTWFHHDLQRAWSITKRDAVTRIAGPLHAVSLWNMLDFFGRGVPSLPIGNEVIKADGKRVQLDEEGNVVVFQDGLSRFEGKIDGSNYSGIGVIVYASGTQYSGQLRHLARDGFGIMRHRNGKVLFQGTWSAGRPVSKSKRYCKILPRIRKRKGT</sequence>
<name>A0A3P3YBX7_PLABS</name>